<dbReference type="GeneID" id="18938348"/>
<name>W8P086_9CAUD</name>
<keyword evidence="2" id="KW-1185">Reference proteome</keyword>
<dbReference type="RefSeq" id="YP_009021482.1">
    <property type="nucleotide sequence ID" value="NC_023859.1"/>
</dbReference>
<accession>W8P086</accession>
<dbReference type="EMBL" id="KJ173786">
    <property type="protein sequence ID" value="AHL18507.1"/>
    <property type="molecule type" value="Genomic_DNA"/>
</dbReference>
<dbReference type="KEGG" id="vg:18938348"/>
<evidence type="ECO:0000313" key="2">
    <source>
        <dbReference type="Proteomes" id="UP000019700"/>
    </source>
</evidence>
<gene>
    <name evidence="1" type="ORF">ISF9_037</name>
</gene>
<proteinExistence type="predicted"/>
<protein>
    <submittedName>
        <fullName evidence="1">Uncharacterized protein</fullName>
    </submittedName>
</protein>
<reference evidence="1 2" key="1">
    <citation type="journal article" date="2014" name="Arch. Virol.">
        <title>Complete genome sequence of a novel phage, vB_MoxS-ISF9, infecting methylotrophic Microbacterium: first report of a virulent Microbacterium phage.</title>
        <authorList>
            <person name="Zamani I."/>
            <person name="Bouzari M."/>
            <person name="Emtiazi G."/>
            <person name="Ghasemi S.M."/>
            <person name="Chang H.I."/>
        </authorList>
    </citation>
    <scope>NUCLEOTIDE SEQUENCE [LARGE SCALE GENOMIC DNA]</scope>
</reference>
<organism evidence="1 2">
    <name type="scientific">Microbacterium phage vB_MoxS-ISF9</name>
    <dbReference type="NCBI Taxonomy" id="1458670"/>
    <lineage>
        <taxon>Viruses</taxon>
        <taxon>Duplodnaviria</taxon>
        <taxon>Heunggongvirae</taxon>
        <taxon>Uroviricota</taxon>
        <taxon>Caudoviricetes</taxon>
        <taxon>Farahnazvirus</taxon>
        <taxon>Farahnazvirus ISF9</taxon>
    </lineage>
</organism>
<dbReference type="Proteomes" id="UP000019700">
    <property type="component" value="Genome"/>
</dbReference>
<evidence type="ECO:0000313" key="1">
    <source>
        <dbReference type="EMBL" id="AHL18507.1"/>
    </source>
</evidence>
<sequence length="62" mass="7111">MSKITPRNSRLSAIVIGNDTQVKERAREYPEFLWDGDAKDVRAFLAKNGEDTLYSILVRRKA</sequence>